<dbReference type="PANTHER" id="PTHR43245:SF13">
    <property type="entry name" value="UDP-D-APIOSE_UDP-D-XYLOSE SYNTHASE 2"/>
    <property type="match status" value="1"/>
</dbReference>
<protein>
    <submittedName>
        <fullName evidence="1">Polysaccharide biosynthesis family protein</fullName>
    </submittedName>
</protein>
<dbReference type="InterPro" id="IPR050177">
    <property type="entry name" value="Lipid_A_modif_metabolic_enz"/>
</dbReference>
<dbReference type="EMBL" id="CP012508">
    <property type="protein sequence ID" value="ALB21302.1"/>
    <property type="molecule type" value="Genomic_DNA"/>
</dbReference>
<accession>A0A1L6TFZ4</accession>
<evidence type="ECO:0000313" key="2">
    <source>
        <dbReference type="Proteomes" id="UP000029558"/>
    </source>
</evidence>
<evidence type="ECO:0000313" key="1">
    <source>
        <dbReference type="EMBL" id="ALB21302.1"/>
    </source>
</evidence>
<dbReference type="Proteomes" id="UP000029558">
    <property type="component" value="Chromosome"/>
</dbReference>
<dbReference type="SUPFAM" id="SSF51735">
    <property type="entry name" value="NAD(P)-binding Rossmann-fold domains"/>
    <property type="match status" value="1"/>
</dbReference>
<dbReference type="Pfam" id="PF01370">
    <property type="entry name" value="Epimerase"/>
    <property type="match status" value="1"/>
</dbReference>
<dbReference type="PANTHER" id="PTHR43245">
    <property type="entry name" value="BIFUNCTIONAL POLYMYXIN RESISTANCE PROTEIN ARNA"/>
    <property type="match status" value="1"/>
</dbReference>
<dbReference type="InterPro" id="IPR001509">
    <property type="entry name" value="Epimerase_deHydtase"/>
</dbReference>
<proteinExistence type="predicted"/>
<reference evidence="1 2" key="1">
    <citation type="journal article" date="2014" name="Genome Announc.">
        <title>Comparative Genome Analysis of Two Isolates of the Fish Pathogen Piscirickettsia salmonis from Different Hosts Reveals Major Differences in Virulence-Associated Secretion Systems.</title>
        <authorList>
            <person name="Bohle H."/>
            <person name="Henriquez P."/>
            <person name="Grothusen H."/>
            <person name="Navas E."/>
            <person name="Sandoval A."/>
            <person name="Bustamante F."/>
            <person name="Bustos P."/>
            <person name="Mancilla M."/>
        </authorList>
    </citation>
    <scope>NUCLEOTIDE SEQUENCE [LARGE SCALE GENOMIC DNA]</scope>
    <source>
        <strain evidence="2">B1-32597</strain>
    </source>
</reference>
<dbReference type="OrthoDB" id="9803010at2"/>
<dbReference type="AlphaFoldDB" id="A0A1L6TFZ4"/>
<dbReference type="InterPro" id="IPR036291">
    <property type="entry name" value="NAD(P)-bd_dom_sf"/>
</dbReference>
<gene>
    <name evidence="1" type="ORF">KU39_116</name>
</gene>
<name>A0A1L6TFZ4_PISSA</name>
<dbReference type="RefSeq" id="WP_017376177.1">
    <property type="nucleotide sequence ID" value="NZ_CP012508.1"/>
</dbReference>
<dbReference type="Gene3D" id="3.90.25.10">
    <property type="entry name" value="UDP-galactose 4-epimerase, domain 1"/>
    <property type="match status" value="1"/>
</dbReference>
<dbReference type="Gene3D" id="3.40.50.720">
    <property type="entry name" value="NAD(P)-binding Rossmann-like Domain"/>
    <property type="match status" value="1"/>
</dbReference>
<sequence>MILVTGGAGFIGSHTVELLLAQGYKVRVLDNLSTGKLSNLPADQSNLEIITADIRDYDAVLQGLQGVSVVLHLAAQVSVPRSIDKPLESLDINTKGFINVLEAVRRTDDKIHVAYASSAAVYGSAEQLPCDDTQVLPVEINSFYALEKANKERYAALYHKLFNITSTGLRYFNVFGPKQDPSSQYAGVISKFMTAAANDQPISIYGDGEQSRDFIYVTDVARANMFALQNTQHGVCNIATGRATSLNQLVNNIEKITGNKLNCSYFYERSGDIKHSIASIHHADKLLNFLAKIKFLDGLKYYFDSILG</sequence>
<organism evidence="1 2">
    <name type="scientific">Piscirickettsia salmonis</name>
    <dbReference type="NCBI Taxonomy" id="1238"/>
    <lineage>
        <taxon>Bacteria</taxon>
        <taxon>Pseudomonadati</taxon>
        <taxon>Pseudomonadota</taxon>
        <taxon>Gammaproteobacteria</taxon>
        <taxon>Thiotrichales</taxon>
        <taxon>Piscirickettsiaceae</taxon>
        <taxon>Piscirickettsia</taxon>
    </lineage>
</organism>